<dbReference type="Proteomes" id="UP000242414">
    <property type="component" value="Unassembled WGS sequence"/>
</dbReference>
<keyword evidence="2" id="KW-0378">Hydrolase</keyword>
<dbReference type="PANTHER" id="PTHR12629">
    <property type="entry name" value="DIPHOSPHOINOSITOL POLYPHOSPHATE PHOSPHOHYDROLASE"/>
    <property type="match status" value="1"/>
</dbReference>
<name>A0A1X0QMS8_RHIZD</name>
<gene>
    <name evidence="4" type="ORF">BCV72DRAFT_85510</name>
</gene>
<evidence type="ECO:0000256" key="1">
    <source>
        <dbReference type="ARBA" id="ARBA00022723"/>
    </source>
</evidence>
<dbReference type="Gene3D" id="3.90.79.10">
    <property type="entry name" value="Nucleoside Triphosphate Pyrophosphohydrolase"/>
    <property type="match status" value="1"/>
</dbReference>
<dbReference type="Pfam" id="PF00293">
    <property type="entry name" value="NUDIX"/>
    <property type="match status" value="1"/>
</dbReference>
<protein>
    <recommendedName>
        <fullName evidence="3">Nudix hydrolase domain-containing protein</fullName>
    </recommendedName>
</protein>
<dbReference type="PANTHER" id="PTHR12629:SF0">
    <property type="entry name" value="DIPHOSPHOINOSITOL-POLYPHOSPHATE DIPHOSPHATASE"/>
    <property type="match status" value="1"/>
</dbReference>
<dbReference type="InterPro" id="IPR015797">
    <property type="entry name" value="NUDIX_hydrolase-like_dom_sf"/>
</dbReference>
<dbReference type="GO" id="GO:0005737">
    <property type="term" value="C:cytoplasm"/>
    <property type="evidence" value="ECO:0007669"/>
    <property type="project" value="TreeGrafter"/>
</dbReference>
<dbReference type="InterPro" id="IPR000086">
    <property type="entry name" value="NUDIX_hydrolase_dom"/>
</dbReference>
<proteinExistence type="predicted"/>
<accession>A0A1X0QMS8</accession>
<feature type="domain" description="Nudix hydrolase" evidence="3">
    <location>
        <begin position="31"/>
        <end position="157"/>
    </location>
</feature>
<dbReference type="PROSITE" id="PS51462">
    <property type="entry name" value="NUDIX"/>
    <property type="match status" value="1"/>
</dbReference>
<dbReference type="GO" id="GO:0046872">
    <property type="term" value="F:metal ion binding"/>
    <property type="evidence" value="ECO:0007669"/>
    <property type="project" value="UniProtKB-KW"/>
</dbReference>
<evidence type="ECO:0000256" key="2">
    <source>
        <dbReference type="ARBA" id="ARBA00022801"/>
    </source>
</evidence>
<organism evidence="4">
    <name type="scientific">Rhizopus microsporus var. microsporus</name>
    <dbReference type="NCBI Taxonomy" id="86635"/>
    <lineage>
        <taxon>Eukaryota</taxon>
        <taxon>Fungi</taxon>
        <taxon>Fungi incertae sedis</taxon>
        <taxon>Mucoromycota</taxon>
        <taxon>Mucoromycotina</taxon>
        <taxon>Mucoromycetes</taxon>
        <taxon>Mucorales</taxon>
        <taxon>Mucorineae</taxon>
        <taxon>Rhizopodaceae</taxon>
        <taxon>Rhizopus</taxon>
    </lineage>
</organism>
<dbReference type="VEuPathDB" id="FungiDB:BCV72DRAFT_85510"/>
<evidence type="ECO:0000259" key="3">
    <source>
        <dbReference type="PROSITE" id="PS51462"/>
    </source>
</evidence>
<keyword evidence="1" id="KW-0479">Metal-binding</keyword>
<dbReference type="EMBL" id="KV922191">
    <property type="protein sequence ID" value="ORE01057.1"/>
    <property type="molecule type" value="Genomic_DNA"/>
</dbReference>
<sequence length="161" mass="18169">MTVETATATIIDNHNAEPDMQTLVKKPTKKQIRQAVGAIVIMDNKVLMLSSRKKEGAYRLPRGSCKKDEKPEEAILRVLREEAGIEAEKIKQRVGTYTEANKKGKTVAHHWLYEVTDVKVLESWPAEDRKRVWFTIEESIAASADRHISRLALHSCSLSSS</sequence>
<evidence type="ECO:0000313" key="4">
    <source>
        <dbReference type="EMBL" id="ORE01057.1"/>
    </source>
</evidence>
<dbReference type="OrthoDB" id="2011998at2759"/>
<dbReference type="AlphaFoldDB" id="A0A1X0QMS8"/>
<dbReference type="GO" id="GO:0016787">
    <property type="term" value="F:hydrolase activity"/>
    <property type="evidence" value="ECO:0007669"/>
    <property type="project" value="UniProtKB-KW"/>
</dbReference>
<dbReference type="SUPFAM" id="SSF55811">
    <property type="entry name" value="Nudix"/>
    <property type="match status" value="1"/>
</dbReference>
<reference evidence="4" key="1">
    <citation type="journal article" date="2016" name="Proc. Natl. Acad. Sci. U.S.A.">
        <title>Lipid metabolic changes in an early divergent fungus govern the establishment of a mutualistic symbiosis with endobacteria.</title>
        <authorList>
            <person name="Lastovetsky O.A."/>
            <person name="Gaspar M.L."/>
            <person name="Mondo S.J."/>
            <person name="LaButti K.M."/>
            <person name="Sandor L."/>
            <person name="Grigoriev I.V."/>
            <person name="Henry S.A."/>
            <person name="Pawlowska T.E."/>
        </authorList>
    </citation>
    <scope>NUCLEOTIDE SEQUENCE [LARGE SCALE GENOMIC DNA]</scope>
    <source>
        <strain evidence="4">ATCC 52814</strain>
    </source>
</reference>
<dbReference type="GO" id="GO:0005634">
    <property type="term" value="C:nucleus"/>
    <property type="evidence" value="ECO:0007669"/>
    <property type="project" value="TreeGrafter"/>
</dbReference>